<dbReference type="Proteomes" id="UP000611945">
    <property type="component" value="Unassembled WGS sequence"/>
</dbReference>
<gene>
    <name evidence="2" type="ORF">H9642_01975</name>
</gene>
<dbReference type="EMBL" id="JACSQG010000001">
    <property type="protein sequence ID" value="MBD7975952.1"/>
    <property type="molecule type" value="Genomic_DNA"/>
</dbReference>
<dbReference type="PANTHER" id="PTHR34821">
    <property type="entry name" value="INNER MEMBRANE PROTEIN YDCZ"/>
    <property type="match status" value="1"/>
</dbReference>
<evidence type="ECO:0000256" key="1">
    <source>
        <dbReference type="SAM" id="Phobius"/>
    </source>
</evidence>
<evidence type="ECO:0000313" key="2">
    <source>
        <dbReference type="EMBL" id="MBD7975952.1"/>
    </source>
</evidence>
<feature type="transmembrane region" description="Helical" evidence="1">
    <location>
        <begin position="31"/>
        <end position="56"/>
    </location>
</feature>
<dbReference type="InterPro" id="IPR006750">
    <property type="entry name" value="YdcZ"/>
</dbReference>
<keyword evidence="1" id="KW-1133">Transmembrane helix</keyword>
<proteinExistence type="predicted"/>
<sequence length="147" mass="15379">MHPWWLLALPFIAGSLMPLQAGINGQVARQLSSVMAAALLSFSVGTLALLCIVLMQRGMPGLTALRELSGYHWLGGLFGAVFIAVAAFAAPRIGGLVMMVLILAGQLGMALLLDHFGWVGYREAPVSAGKLGGLALIAAGIWLIQRG</sequence>
<feature type="transmembrane region" description="Helical" evidence="1">
    <location>
        <begin position="125"/>
        <end position="144"/>
    </location>
</feature>
<keyword evidence="1" id="KW-0472">Membrane</keyword>
<evidence type="ECO:0000313" key="3">
    <source>
        <dbReference type="Proteomes" id="UP000611945"/>
    </source>
</evidence>
<protein>
    <submittedName>
        <fullName evidence="2">DMT family transporter</fullName>
    </submittedName>
</protein>
<name>A0ABR8TJJ3_9PSED</name>
<reference evidence="2 3" key="1">
    <citation type="submission" date="2020-08" db="EMBL/GenBank/DDBJ databases">
        <title>A Genomic Blueprint of the Chicken Gut Microbiome.</title>
        <authorList>
            <person name="Gilroy R."/>
            <person name="Ravi A."/>
            <person name="Getino M."/>
            <person name="Pursley I."/>
            <person name="Horton D.L."/>
            <person name="Alikhan N.-F."/>
            <person name="Baker D."/>
            <person name="Gharbi K."/>
            <person name="Hall N."/>
            <person name="Watson M."/>
            <person name="Adriaenssens E.M."/>
            <person name="Foster-Nyarko E."/>
            <person name="Jarju S."/>
            <person name="Secka A."/>
            <person name="Antonio M."/>
            <person name="Oren A."/>
            <person name="Chaudhuri R."/>
            <person name="La Ragione R.M."/>
            <person name="Hildebrand F."/>
            <person name="Pallen M.J."/>
        </authorList>
    </citation>
    <scope>NUCLEOTIDE SEQUENCE [LARGE SCALE GENOMIC DNA]</scope>
    <source>
        <strain evidence="2 3">Sa2CUA2</strain>
    </source>
</reference>
<keyword evidence="1" id="KW-0812">Transmembrane</keyword>
<comment type="caution">
    <text evidence="2">The sequence shown here is derived from an EMBL/GenBank/DDBJ whole genome shotgun (WGS) entry which is preliminary data.</text>
</comment>
<keyword evidence="3" id="KW-1185">Reference proteome</keyword>
<feature type="transmembrane region" description="Helical" evidence="1">
    <location>
        <begin position="96"/>
        <end position="113"/>
    </location>
</feature>
<organism evidence="2 3">
    <name type="scientific">Serpens gallinarum</name>
    <dbReference type="NCBI Taxonomy" id="2763075"/>
    <lineage>
        <taxon>Bacteria</taxon>
        <taxon>Pseudomonadati</taxon>
        <taxon>Pseudomonadota</taxon>
        <taxon>Gammaproteobacteria</taxon>
        <taxon>Pseudomonadales</taxon>
        <taxon>Pseudomonadaceae</taxon>
        <taxon>Pseudomonas</taxon>
    </lineage>
</organism>
<accession>A0ABR8TJJ3</accession>
<dbReference type="PANTHER" id="PTHR34821:SF2">
    <property type="entry name" value="INNER MEMBRANE PROTEIN YDCZ"/>
    <property type="match status" value="1"/>
</dbReference>
<dbReference type="Pfam" id="PF04657">
    <property type="entry name" value="DMT_YdcZ"/>
    <property type="match status" value="1"/>
</dbReference>
<feature type="transmembrane region" description="Helical" evidence="1">
    <location>
        <begin position="68"/>
        <end position="90"/>
    </location>
</feature>